<evidence type="ECO:0000313" key="4">
    <source>
        <dbReference type="Proteomes" id="UP001057738"/>
    </source>
</evidence>
<keyword evidence="2" id="KW-1133">Transmembrane helix</keyword>
<accession>A0ABY5PQG5</accession>
<protein>
    <submittedName>
        <fullName evidence="3">Uncharacterized protein</fullName>
    </submittedName>
</protein>
<gene>
    <name evidence="3" type="ORF">NRK68_03680</name>
</gene>
<proteinExistence type="predicted"/>
<feature type="compositionally biased region" description="Low complexity" evidence="1">
    <location>
        <begin position="1"/>
        <end position="19"/>
    </location>
</feature>
<evidence type="ECO:0000256" key="1">
    <source>
        <dbReference type="SAM" id="MobiDB-lite"/>
    </source>
</evidence>
<reference evidence="3" key="1">
    <citation type="submission" date="2022-08" db="EMBL/GenBank/DDBJ databases">
        <authorList>
            <person name="Tian L."/>
        </authorList>
    </citation>
    <scope>NUCLEOTIDE SEQUENCE</scope>
    <source>
        <strain evidence="3">CM253</strain>
    </source>
</reference>
<name>A0ABY5PQG5_9ACTN</name>
<dbReference type="EMBL" id="CP102514">
    <property type="protein sequence ID" value="UUY46394.1"/>
    <property type="molecule type" value="Genomic_DNA"/>
</dbReference>
<dbReference type="Proteomes" id="UP001057738">
    <property type="component" value="Chromosome"/>
</dbReference>
<sequence>MDVRRGQLGQLGQPRQPGQRGERGEQVRRGRVDRRRFLLIAGVPLLAVGAGTAYAVRPGPARPGPQVRTDLKPLNARFGPYMGTLVEAHWLGYDIDEPPGGSRTIPGPDSRIRLVGVARLTAGGAAAVTGRAEYAFTPTPTAAAAPSEPPAPLAPYLPAGAAWQHSPQFDAHANQGGADGNRSGEYLFDTARDLVRFDLLYVYT</sequence>
<organism evidence="3 4">
    <name type="scientific">Streptomyces yangpuensis</name>
    <dbReference type="NCBI Taxonomy" id="1648182"/>
    <lineage>
        <taxon>Bacteria</taxon>
        <taxon>Bacillati</taxon>
        <taxon>Actinomycetota</taxon>
        <taxon>Actinomycetes</taxon>
        <taxon>Kitasatosporales</taxon>
        <taxon>Streptomycetaceae</taxon>
        <taxon>Streptomyces</taxon>
    </lineage>
</organism>
<feature type="transmembrane region" description="Helical" evidence="2">
    <location>
        <begin position="37"/>
        <end position="56"/>
    </location>
</feature>
<feature type="region of interest" description="Disordered" evidence="1">
    <location>
        <begin position="1"/>
        <end position="28"/>
    </location>
</feature>
<evidence type="ECO:0000313" key="3">
    <source>
        <dbReference type="EMBL" id="UUY46394.1"/>
    </source>
</evidence>
<evidence type="ECO:0000256" key="2">
    <source>
        <dbReference type="SAM" id="Phobius"/>
    </source>
</evidence>
<dbReference type="GeneID" id="95572541"/>
<dbReference type="RefSeq" id="WP_257854911.1">
    <property type="nucleotide sequence ID" value="NZ_CP102514.1"/>
</dbReference>
<keyword evidence="4" id="KW-1185">Reference proteome</keyword>
<keyword evidence="2" id="KW-0472">Membrane</keyword>
<keyword evidence="2" id="KW-0812">Transmembrane</keyword>